<dbReference type="Gene3D" id="3.20.20.150">
    <property type="entry name" value="Divalent-metal-dependent TIM barrel enzymes"/>
    <property type="match status" value="1"/>
</dbReference>
<keyword evidence="6" id="KW-0862">Zinc</keyword>
<comment type="similarity">
    <text evidence="2">Belongs to the AP endonuclease 2 family.</text>
</comment>
<dbReference type="InterPro" id="IPR036237">
    <property type="entry name" value="Xyl_isomerase-like_sf"/>
</dbReference>
<comment type="caution">
    <text evidence="10">The sequence shown here is derived from an EMBL/GenBank/DDBJ whole genome shotgun (WGS) entry which is preliminary data.</text>
</comment>
<gene>
    <name evidence="10" type="ORF">FHR32_002840</name>
</gene>
<dbReference type="GO" id="GO:0008833">
    <property type="term" value="F:deoxyribonuclease IV (phage-T4-induced) activity"/>
    <property type="evidence" value="ECO:0007669"/>
    <property type="project" value="UniProtKB-EC"/>
</dbReference>
<dbReference type="NCBIfam" id="NF002198">
    <property type="entry name" value="PRK01060.1-3"/>
    <property type="match status" value="1"/>
</dbReference>
<protein>
    <submittedName>
        <fullName evidence="10">Deoxyribonuclease-4</fullName>
        <ecNumber evidence="10">3.1.21.2</ecNumber>
    </submittedName>
</protein>
<dbReference type="GO" id="GO:0008270">
    <property type="term" value="F:zinc ion binding"/>
    <property type="evidence" value="ECO:0007669"/>
    <property type="project" value="InterPro"/>
</dbReference>
<evidence type="ECO:0000313" key="11">
    <source>
        <dbReference type="Proteomes" id="UP000534286"/>
    </source>
</evidence>
<reference evidence="10 11" key="1">
    <citation type="submission" date="2020-08" db="EMBL/GenBank/DDBJ databases">
        <title>Sequencing the genomes of 1000 actinobacteria strains.</title>
        <authorList>
            <person name="Klenk H.-P."/>
        </authorList>
    </citation>
    <scope>NUCLEOTIDE SEQUENCE [LARGE SCALE GENOMIC DNA]</scope>
    <source>
        <strain evidence="10 11">DSM 43023</strain>
    </source>
</reference>
<evidence type="ECO:0000313" key="10">
    <source>
        <dbReference type="EMBL" id="MBB4938535.1"/>
    </source>
</evidence>
<evidence type="ECO:0000256" key="2">
    <source>
        <dbReference type="ARBA" id="ARBA00005340"/>
    </source>
</evidence>
<feature type="compositionally biased region" description="Basic residues" evidence="8">
    <location>
        <begin position="228"/>
        <end position="240"/>
    </location>
</feature>
<dbReference type="Pfam" id="PF01261">
    <property type="entry name" value="AP_endonuc_2"/>
    <property type="match status" value="1"/>
</dbReference>
<dbReference type="GO" id="GO:0003677">
    <property type="term" value="F:DNA binding"/>
    <property type="evidence" value="ECO:0007669"/>
    <property type="project" value="InterPro"/>
</dbReference>
<keyword evidence="11" id="KW-1185">Reference proteome</keyword>
<keyword evidence="4" id="KW-0227">DNA damage</keyword>
<dbReference type="PROSITE" id="PS51432">
    <property type="entry name" value="AP_NUCLEASE_F2_4"/>
    <property type="match status" value="1"/>
</dbReference>
<dbReference type="EC" id="3.1.21.2" evidence="10"/>
<keyword evidence="3" id="KW-0479">Metal-binding</keyword>
<feature type="region of interest" description="Disordered" evidence="8">
    <location>
        <begin position="196"/>
        <end position="257"/>
    </location>
</feature>
<dbReference type="InterPro" id="IPR001719">
    <property type="entry name" value="AP_endonuc_2"/>
</dbReference>
<dbReference type="SMART" id="SM00518">
    <property type="entry name" value="AP2Ec"/>
    <property type="match status" value="1"/>
</dbReference>
<comment type="cofactor">
    <cofactor evidence="1">
        <name>Zn(2+)</name>
        <dbReference type="ChEBI" id="CHEBI:29105"/>
    </cofactor>
</comment>
<sequence>MPRIGAHVDQDDPLAHARTRDAEVAQFFLGDPQGWKGPVIGEKAREIRDSDVDVYIHAPYVINVATANNRIRIPSRKLLSSNLAAAAELGAKGLIVHGGHVNAGDDPQQGFDNWRKVFERLEEHPVPVLIENTAGGDNAMARRLERIARLWDALDGFDVGFCLDTCHAHAAGEELTDLVERIMAITGRIDLVHCNDSRDAAGSGRTGTPTSARDGSTPSSSSRCAGARTRRSWWRPRPTVRPRTSPSSGRVFDPQPVDNFSGLLHAMGG</sequence>
<evidence type="ECO:0000256" key="4">
    <source>
        <dbReference type="ARBA" id="ARBA00022763"/>
    </source>
</evidence>
<dbReference type="GO" id="GO:0008081">
    <property type="term" value="F:phosphoric diester hydrolase activity"/>
    <property type="evidence" value="ECO:0007669"/>
    <property type="project" value="TreeGrafter"/>
</dbReference>
<accession>A0A7W7W9X2</accession>
<feature type="compositionally biased region" description="Polar residues" evidence="8">
    <location>
        <begin position="206"/>
        <end position="223"/>
    </location>
</feature>
<dbReference type="GO" id="GO:0003906">
    <property type="term" value="F:DNA-(apurinic or apyrimidinic site) endonuclease activity"/>
    <property type="evidence" value="ECO:0007669"/>
    <property type="project" value="TreeGrafter"/>
</dbReference>
<feature type="domain" description="Xylose isomerase-like TIM barrel" evidence="9">
    <location>
        <begin position="34"/>
        <end position="207"/>
    </location>
</feature>
<dbReference type="EMBL" id="JACHJU010000001">
    <property type="protein sequence ID" value="MBB4938535.1"/>
    <property type="molecule type" value="Genomic_DNA"/>
</dbReference>
<evidence type="ECO:0000256" key="1">
    <source>
        <dbReference type="ARBA" id="ARBA00001947"/>
    </source>
</evidence>
<dbReference type="InterPro" id="IPR018246">
    <property type="entry name" value="AP_endonuc_F2_Zn_BS"/>
</dbReference>
<dbReference type="InterPro" id="IPR013022">
    <property type="entry name" value="Xyl_isomerase-like_TIM-brl"/>
</dbReference>
<proteinExistence type="inferred from homology"/>
<dbReference type="PROSITE" id="PS00730">
    <property type="entry name" value="AP_NUCLEASE_F2_2"/>
    <property type="match status" value="1"/>
</dbReference>
<dbReference type="PANTHER" id="PTHR21445">
    <property type="entry name" value="ENDONUCLEASE IV ENDODEOXYRIBONUCLEASE IV"/>
    <property type="match status" value="1"/>
</dbReference>
<evidence type="ECO:0000256" key="6">
    <source>
        <dbReference type="ARBA" id="ARBA00022833"/>
    </source>
</evidence>
<dbReference type="AlphaFoldDB" id="A0A7W7W9X2"/>
<keyword evidence="5 10" id="KW-0378">Hydrolase</keyword>
<dbReference type="RefSeq" id="WP_246466148.1">
    <property type="nucleotide sequence ID" value="NZ_BAABEK010000011.1"/>
</dbReference>
<evidence type="ECO:0000256" key="7">
    <source>
        <dbReference type="ARBA" id="ARBA00023204"/>
    </source>
</evidence>
<dbReference type="SUPFAM" id="SSF51658">
    <property type="entry name" value="Xylose isomerase-like"/>
    <property type="match status" value="1"/>
</dbReference>
<name>A0A7W7W9X2_9ACTN</name>
<keyword evidence="7" id="KW-0234">DNA repair</keyword>
<evidence type="ECO:0000259" key="9">
    <source>
        <dbReference type="Pfam" id="PF01261"/>
    </source>
</evidence>
<feature type="compositionally biased region" description="Low complexity" evidence="8">
    <location>
        <begin position="241"/>
        <end position="251"/>
    </location>
</feature>
<evidence type="ECO:0000256" key="8">
    <source>
        <dbReference type="SAM" id="MobiDB-lite"/>
    </source>
</evidence>
<dbReference type="Proteomes" id="UP000534286">
    <property type="component" value="Unassembled WGS sequence"/>
</dbReference>
<dbReference type="GO" id="GO:0006284">
    <property type="term" value="P:base-excision repair"/>
    <property type="evidence" value="ECO:0007669"/>
    <property type="project" value="TreeGrafter"/>
</dbReference>
<evidence type="ECO:0000256" key="3">
    <source>
        <dbReference type="ARBA" id="ARBA00022723"/>
    </source>
</evidence>
<dbReference type="PANTHER" id="PTHR21445:SF0">
    <property type="entry name" value="APURINIC-APYRIMIDINIC ENDONUCLEASE"/>
    <property type="match status" value="1"/>
</dbReference>
<organism evidence="10 11">
    <name type="scientific">Streptosporangium album</name>
    <dbReference type="NCBI Taxonomy" id="47479"/>
    <lineage>
        <taxon>Bacteria</taxon>
        <taxon>Bacillati</taxon>
        <taxon>Actinomycetota</taxon>
        <taxon>Actinomycetes</taxon>
        <taxon>Streptosporangiales</taxon>
        <taxon>Streptosporangiaceae</taxon>
        <taxon>Streptosporangium</taxon>
    </lineage>
</organism>
<evidence type="ECO:0000256" key="5">
    <source>
        <dbReference type="ARBA" id="ARBA00022801"/>
    </source>
</evidence>